<feature type="chain" id="PRO_5013754561" evidence="2">
    <location>
        <begin position="25"/>
        <end position="217"/>
    </location>
</feature>
<dbReference type="EMBL" id="PDUG01000001">
    <property type="protein sequence ID" value="PIC51159.1"/>
    <property type="molecule type" value="Genomic_DNA"/>
</dbReference>
<proteinExistence type="predicted"/>
<evidence type="ECO:0000256" key="1">
    <source>
        <dbReference type="SAM" id="Phobius"/>
    </source>
</evidence>
<organism evidence="3 4">
    <name type="scientific">Caenorhabditis nigoni</name>
    <dbReference type="NCBI Taxonomy" id="1611254"/>
    <lineage>
        <taxon>Eukaryota</taxon>
        <taxon>Metazoa</taxon>
        <taxon>Ecdysozoa</taxon>
        <taxon>Nematoda</taxon>
        <taxon>Chromadorea</taxon>
        <taxon>Rhabditida</taxon>
        <taxon>Rhabditina</taxon>
        <taxon>Rhabditomorpha</taxon>
        <taxon>Rhabditoidea</taxon>
        <taxon>Rhabditidae</taxon>
        <taxon>Peloderinae</taxon>
        <taxon>Caenorhabditis</taxon>
    </lineage>
</organism>
<evidence type="ECO:0000313" key="4">
    <source>
        <dbReference type="Proteomes" id="UP000230233"/>
    </source>
</evidence>
<reference evidence="4" key="1">
    <citation type="submission" date="2017-10" db="EMBL/GenBank/DDBJ databases">
        <title>Rapid genome shrinkage in a self-fertile nematode reveals novel sperm competition proteins.</title>
        <authorList>
            <person name="Yin D."/>
            <person name="Schwarz E.M."/>
            <person name="Thomas C.G."/>
            <person name="Felde R.L."/>
            <person name="Korf I.F."/>
            <person name="Cutter A.D."/>
            <person name="Schartner C.M."/>
            <person name="Ralston E.J."/>
            <person name="Meyer B.J."/>
            <person name="Haag E.S."/>
        </authorList>
    </citation>
    <scope>NUCLEOTIDE SEQUENCE [LARGE SCALE GENOMIC DNA]</scope>
    <source>
        <strain evidence="4">JU1422</strain>
    </source>
</reference>
<accession>A0A2G5VH75</accession>
<comment type="caution">
    <text evidence="3">The sequence shown here is derived from an EMBL/GenBank/DDBJ whole genome shotgun (WGS) entry which is preliminary data.</text>
</comment>
<keyword evidence="1" id="KW-1133">Transmembrane helix</keyword>
<keyword evidence="2" id="KW-0732">Signal</keyword>
<sequence length="217" mass="24165">MWNFSNSSITAILILSCILVMVQCSQDEGEMLSRSKRSYYGGYDMYGDDFWYAGRIIGIIVGILLLLCCCCLPCVCIAGIWFAGWFGLRNRNQRKTTQQGTEHLNSEILDSSVHSDVTVYSDRLVSSPIITNQSPPAPIPISSSSYPSDNIPGNANYNPVIRQQRQIHVDSSPRDSEISRVMVPGDQVIYSAEDRYYTSSTAPAGAHRPDAYNVSRY</sequence>
<feature type="signal peptide" evidence="2">
    <location>
        <begin position="1"/>
        <end position="24"/>
    </location>
</feature>
<keyword evidence="1" id="KW-0472">Membrane</keyword>
<keyword evidence="4" id="KW-1185">Reference proteome</keyword>
<evidence type="ECO:0000313" key="3">
    <source>
        <dbReference type="EMBL" id="PIC51159.1"/>
    </source>
</evidence>
<evidence type="ECO:0000256" key="2">
    <source>
        <dbReference type="SAM" id="SignalP"/>
    </source>
</evidence>
<keyword evidence="1" id="KW-0812">Transmembrane</keyword>
<protein>
    <submittedName>
        <fullName evidence="3">Uncharacterized protein</fullName>
    </submittedName>
</protein>
<dbReference type="OrthoDB" id="5864510at2759"/>
<feature type="transmembrane region" description="Helical" evidence="1">
    <location>
        <begin position="56"/>
        <end position="88"/>
    </location>
</feature>
<dbReference type="Proteomes" id="UP000230233">
    <property type="component" value="Chromosome I"/>
</dbReference>
<dbReference type="AlphaFoldDB" id="A0A2G5VH75"/>
<gene>
    <name evidence="3" type="primary">Cni-F52A8.3</name>
    <name evidence="3" type="synonym">Cnig_chr_I.g1784</name>
    <name evidence="3" type="ORF">B9Z55_001784</name>
</gene>
<name>A0A2G5VH75_9PELO</name>